<reference evidence="1" key="2">
    <citation type="submission" date="2025-08" db="UniProtKB">
        <authorList>
            <consortium name="Ensembl"/>
        </authorList>
    </citation>
    <scope>IDENTIFICATION</scope>
</reference>
<reference evidence="1" key="3">
    <citation type="submission" date="2025-09" db="UniProtKB">
        <authorList>
            <consortium name="Ensembl"/>
        </authorList>
    </citation>
    <scope>IDENTIFICATION</scope>
</reference>
<proteinExistence type="predicted"/>
<accession>A0AC11DQ46</accession>
<gene>
    <name evidence="1" type="primary">P2RX6</name>
</gene>
<organism evidence="1">
    <name type="scientific">Ovis aries</name>
    <name type="common">Sheep</name>
    <dbReference type="NCBI Taxonomy" id="9940"/>
    <lineage>
        <taxon>Eukaryota</taxon>
        <taxon>Metazoa</taxon>
        <taxon>Chordata</taxon>
        <taxon>Craniata</taxon>
        <taxon>Vertebrata</taxon>
        <taxon>Euteleostomi</taxon>
        <taxon>Mammalia</taxon>
        <taxon>Eutheria</taxon>
        <taxon>Laurasiatheria</taxon>
        <taxon>Artiodactyla</taxon>
        <taxon>Ruminantia</taxon>
        <taxon>Pecora</taxon>
        <taxon>Bovidae</taxon>
        <taxon>Caprinae</taxon>
        <taxon>Ovis</taxon>
    </lineage>
</organism>
<reference evidence="1" key="1">
    <citation type="submission" date="2020-11" db="EMBL/GenBank/DDBJ databases">
        <authorList>
            <person name="Davenport K.M."/>
            <person name="Bickhart D.M."/>
            <person name="Smith T.P.L."/>
            <person name="Murdoch B.M."/>
            <person name="Rosen B.D."/>
        </authorList>
    </citation>
    <scope>NUCLEOTIDE SEQUENCE [LARGE SCALE GENOMIC DNA]</scope>
    <source>
        <strain evidence="1">OAR_USU_Benz2616</strain>
    </source>
</reference>
<name>A0AC11DQ46_SHEEP</name>
<evidence type="ECO:0000313" key="1">
    <source>
        <dbReference type="Ensembl" id="ENSOARP00020047187.1"/>
    </source>
</evidence>
<sequence>RARQGSADCFLPPGSHSHPVGPALTRPLAVPGASPSSEDCPPQRCLSSFRWALLTKKGYQEQDLDPQISVITKLKGVSVTRIEELGNRLWDVADFVKPPQTGSLRLVPPGKPTGGCCSARKRMK</sequence>
<dbReference type="Ensembl" id="ENSOART00020057288.1">
    <property type="protein sequence ID" value="ENSOARP00020047187.1"/>
    <property type="gene ID" value="ENSOARG00020003582.2"/>
</dbReference>
<protein>
    <submittedName>
        <fullName evidence="1">Purinergic receptor P2X 6</fullName>
    </submittedName>
</protein>